<dbReference type="PANTHER" id="PTHR10746">
    <property type="entry name" value="50S RIBOSOMAL PROTEIN L4"/>
    <property type="match status" value="1"/>
</dbReference>
<evidence type="ECO:0000256" key="1">
    <source>
        <dbReference type="ARBA" id="ARBA00010528"/>
    </source>
</evidence>
<dbReference type="EMBL" id="ML119702">
    <property type="protein sequence ID" value="RPA79211.1"/>
    <property type="molecule type" value="Genomic_DNA"/>
</dbReference>
<dbReference type="GO" id="GO:0003735">
    <property type="term" value="F:structural constituent of ribosome"/>
    <property type="evidence" value="ECO:0007669"/>
    <property type="project" value="InterPro"/>
</dbReference>
<evidence type="ECO:0000256" key="4">
    <source>
        <dbReference type="ARBA" id="ARBA00040565"/>
    </source>
</evidence>
<evidence type="ECO:0000313" key="6">
    <source>
        <dbReference type="EMBL" id="RPA79211.1"/>
    </source>
</evidence>
<dbReference type="PANTHER" id="PTHR10746:SF6">
    <property type="entry name" value="LARGE RIBOSOMAL SUBUNIT PROTEIN UL4M"/>
    <property type="match status" value="1"/>
</dbReference>
<feature type="region of interest" description="Disordered" evidence="5">
    <location>
        <begin position="112"/>
        <end position="147"/>
    </location>
</feature>
<accession>A0A3N4I4W3</accession>
<dbReference type="OrthoDB" id="275876at2759"/>
<keyword evidence="7" id="KW-1185">Reference proteome</keyword>
<dbReference type="Gene3D" id="3.40.1370.10">
    <property type="match status" value="1"/>
</dbReference>
<evidence type="ECO:0000256" key="2">
    <source>
        <dbReference type="ARBA" id="ARBA00022980"/>
    </source>
</evidence>
<dbReference type="InterPro" id="IPR023574">
    <property type="entry name" value="Ribosomal_uL4_dom_sf"/>
</dbReference>
<sequence length="271" mass="30725">MSKVFSTIPSARRSFATETSIPSTSSSNLTRSIPLQPLPEPGIFVPRREQSVLTTIYKFPTLEPLQFSRYPAEFLDAPLRRDILHKAVIYEGDCHRLGQAHTLWRNQVYGSGRKVRPQKGTGRARLGDKKSPMLKGGGVAHGPHPRDFSTKLPKKMYDLAWRIALSYRYHMEELVVVDKLVLKEGDPGLIKKILEQNKWGNEHLRSLLITEDVNEEMTLALKELGMEGRHLPLADVDVKDCLELGRLVIERGALDKIMNMRLPEELKPADL</sequence>
<dbReference type="SUPFAM" id="SSF52166">
    <property type="entry name" value="Ribosomal protein L4"/>
    <property type="match status" value="1"/>
</dbReference>
<dbReference type="GO" id="GO:1990904">
    <property type="term" value="C:ribonucleoprotein complex"/>
    <property type="evidence" value="ECO:0007669"/>
    <property type="project" value="UniProtKB-KW"/>
</dbReference>
<keyword evidence="2 6" id="KW-0689">Ribosomal protein</keyword>
<dbReference type="GO" id="GO:0005840">
    <property type="term" value="C:ribosome"/>
    <property type="evidence" value="ECO:0007669"/>
    <property type="project" value="UniProtKB-KW"/>
</dbReference>
<organism evidence="6 7">
    <name type="scientific">Ascobolus immersus RN42</name>
    <dbReference type="NCBI Taxonomy" id="1160509"/>
    <lineage>
        <taxon>Eukaryota</taxon>
        <taxon>Fungi</taxon>
        <taxon>Dikarya</taxon>
        <taxon>Ascomycota</taxon>
        <taxon>Pezizomycotina</taxon>
        <taxon>Pezizomycetes</taxon>
        <taxon>Pezizales</taxon>
        <taxon>Ascobolaceae</taxon>
        <taxon>Ascobolus</taxon>
    </lineage>
</organism>
<dbReference type="STRING" id="1160509.A0A3N4I4W3"/>
<evidence type="ECO:0000256" key="5">
    <source>
        <dbReference type="SAM" id="MobiDB-lite"/>
    </source>
</evidence>
<comment type="similarity">
    <text evidence="1">Belongs to the universal ribosomal protein uL4 family.</text>
</comment>
<name>A0A3N4I4W3_ASCIM</name>
<dbReference type="AlphaFoldDB" id="A0A3N4I4W3"/>
<evidence type="ECO:0000313" key="7">
    <source>
        <dbReference type="Proteomes" id="UP000275078"/>
    </source>
</evidence>
<dbReference type="Proteomes" id="UP000275078">
    <property type="component" value="Unassembled WGS sequence"/>
</dbReference>
<keyword evidence="3" id="KW-0687">Ribonucleoprotein</keyword>
<evidence type="ECO:0000256" key="3">
    <source>
        <dbReference type="ARBA" id="ARBA00023274"/>
    </source>
</evidence>
<proteinExistence type="inferred from homology"/>
<protein>
    <recommendedName>
        <fullName evidence="4">Large ribosomal subunit protein uL4m</fullName>
    </recommendedName>
</protein>
<dbReference type="GO" id="GO:0006412">
    <property type="term" value="P:translation"/>
    <property type="evidence" value="ECO:0007669"/>
    <property type="project" value="InterPro"/>
</dbReference>
<reference evidence="6 7" key="1">
    <citation type="journal article" date="2018" name="Nat. Ecol. Evol.">
        <title>Pezizomycetes genomes reveal the molecular basis of ectomycorrhizal truffle lifestyle.</title>
        <authorList>
            <person name="Murat C."/>
            <person name="Payen T."/>
            <person name="Noel B."/>
            <person name="Kuo A."/>
            <person name="Morin E."/>
            <person name="Chen J."/>
            <person name="Kohler A."/>
            <person name="Krizsan K."/>
            <person name="Balestrini R."/>
            <person name="Da Silva C."/>
            <person name="Montanini B."/>
            <person name="Hainaut M."/>
            <person name="Levati E."/>
            <person name="Barry K.W."/>
            <person name="Belfiori B."/>
            <person name="Cichocki N."/>
            <person name="Clum A."/>
            <person name="Dockter R.B."/>
            <person name="Fauchery L."/>
            <person name="Guy J."/>
            <person name="Iotti M."/>
            <person name="Le Tacon F."/>
            <person name="Lindquist E.A."/>
            <person name="Lipzen A."/>
            <person name="Malagnac F."/>
            <person name="Mello A."/>
            <person name="Molinier V."/>
            <person name="Miyauchi S."/>
            <person name="Poulain J."/>
            <person name="Riccioni C."/>
            <person name="Rubini A."/>
            <person name="Sitrit Y."/>
            <person name="Splivallo R."/>
            <person name="Traeger S."/>
            <person name="Wang M."/>
            <person name="Zifcakova L."/>
            <person name="Wipf D."/>
            <person name="Zambonelli A."/>
            <person name="Paolocci F."/>
            <person name="Nowrousian M."/>
            <person name="Ottonello S."/>
            <person name="Baldrian P."/>
            <person name="Spatafora J.W."/>
            <person name="Henrissat B."/>
            <person name="Nagy L.G."/>
            <person name="Aury J.M."/>
            <person name="Wincker P."/>
            <person name="Grigoriev I.V."/>
            <person name="Bonfante P."/>
            <person name="Martin F.M."/>
        </authorList>
    </citation>
    <scope>NUCLEOTIDE SEQUENCE [LARGE SCALE GENOMIC DNA]</scope>
    <source>
        <strain evidence="6 7">RN42</strain>
    </source>
</reference>
<gene>
    <name evidence="6" type="ORF">BJ508DRAFT_416143</name>
</gene>
<dbReference type="InterPro" id="IPR002136">
    <property type="entry name" value="Ribosomal_uL4"/>
</dbReference>
<dbReference type="InterPro" id="IPR013005">
    <property type="entry name" value="Ribosomal_uL4-like"/>
</dbReference>
<dbReference type="Pfam" id="PF00573">
    <property type="entry name" value="Ribosomal_L4"/>
    <property type="match status" value="1"/>
</dbReference>
<dbReference type="NCBIfam" id="TIGR03953">
    <property type="entry name" value="rplD_bact"/>
    <property type="match status" value="1"/>
</dbReference>